<dbReference type="GO" id="GO:0042128">
    <property type="term" value="P:nitrate assimilation"/>
    <property type="evidence" value="ECO:0007669"/>
    <property type="project" value="UniProtKB-KW"/>
</dbReference>
<reference evidence="8 9" key="1">
    <citation type="submission" date="2014-01" db="EMBL/GenBank/DDBJ databases">
        <title>Actinotalea ferrariae CF5-4.</title>
        <authorList>
            <person name="Chen F."/>
            <person name="Li Y."/>
            <person name="Wang G."/>
        </authorList>
    </citation>
    <scope>NUCLEOTIDE SEQUENCE [LARGE SCALE GENOMIC DNA]</scope>
    <source>
        <strain evidence="8 9">CF5-4</strain>
    </source>
</reference>
<gene>
    <name evidence="8" type="ORF">N866_14570</name>
</gene>
<dbReference type="OrthoDB" id="3213360at2"/>
<dbReference type="EMBL" id="AXCW01000043">
    <property type="protein sequence ID" value="EYR64170.1"/>
    <property type="molecule type" value="Genomic_DNA"/>
</dbReference>
<keyword evidence="4" id="KW-0408">Iron</keyword>
<evidence type="ECO:0000256" key="1">
    <source>
        <dbReference type="ARBA" id="ARBA00022714"/>
    </source>
</evidence>
<evidence type="ECO:0000256" key="4">
    <source>
        <dbReference type="ARBA" id="ARBA00023004"/>
    </source>
</evidence>
<proteinExistence type="predicted"/>
<feature type="domain" description="Rieske" evidence="7">
    <location>
        <begin position="5"/>
        <end position="108"/>
    </location>
</feature>
<evidence type="ECO:0000313" key="9">
    <source>
        <dbReference type="Proteomes" id="UP000019753"/>
    </source>
</evidence>
<dbReference type="InterPro" id="IPR017881">
    <property type="entry name" value="NirD"/>
</dbReference>
<dbReference type="InterPro" id="IPR017941">
    <property type="entry name" value="Rieske_2Fe-2S"/>
</dbReference>
<dbReference type="GO" id="GO:0016705">
    <property type="term" value="F:oxidoreductase activity, acting on paired donors, with incorporation or reduction of molecular oxygen"/>
    <property type="evidence" value="ECO:0007669"/>
    <property type="project" value="UniProtKB-ARBA"/>
</dbReference>
<dbReference type="GO" id="GO:0008942">
    <property type="term" value="F:nitrite reductase [NAD(P)H] activity"/>
    <property type="evidence" value="ECO:0007669"/>
    <property type="project" value="InterPro"/>
</dbReference>
<evidence type="ECO:0000256" key="3">
    <source>
        <dbReference type="ARBA" id="ARBA00023002"/>
    </source>
</evidence>
<evidence type="ECO:0000256" key="5">
    <source>
        <dbReference type="ARBA" id="ARBA00023014"/>
    </source>
</evidence>
<organism evidence="8 9">
    <name type="scientific">Actinotalea ferrariae CF5-4</name>
    <dbReference type="NCBI Taxonomy" id="948458"/>
    <lineage>
        <taxon>Bacteria</taxon>
        <taxon>Bacillati</taxon>
        <taxon>Actinomycetota</taxon>
        <taxon>Actinomycetes</taxon>
        <taxon>Micrococcales</taxon>
        <taxon>Cellulomonadaceae</taxon>
        <taxon>Actinotalea</taxon>
    </lineage>
</organism>
<dbReference type="SUPFAM" id="SSF50022">
    <property type="entry name" value="ISP domain"/>
    <property type="match status" value="1"/>
</dbReference>
<protein>
    <submittedName>
        <fullName evidence="8">Nitrite reductase</fullName>
    </submittedName>
</protein>
<evidence type="ECO:0000256" key="2">
    <source>
        <dbReference type="ARBA" id="ARBA00022723"/>
    </source>
</evidence>
<dbReference type="PANTHER" id="PTHR40562:SF1">
    <property type="entry name" value="NITRITE REDUCTASE (NADH) SMALL SUBUNIT"/>
    <property type="match status" value="1"/>
</dbReference>
<evidence type="ECO:0000259" key="7">
    <source>
        <dbReference type="PROSITE" id="PS51296"/>
    </source>
</evidence>
<dbReference type="Gene3D" id="2.102.10.10">
    <property type="entry name" value="Rieske [2Fe-2S] iron-sulphur domain"/>
    <property type="match status" value="1"/>
</dbReference>
<dbReference type="GO" id="GO:0051537">
    <property type="term" value="F:2 iron, 2 sulfur cluster binding"/>
    <property type="evidence" value="ECO:0007669"/>
    <property type="project" value="UniProtKB-KW"/>
</dbReference>
<dbReference type="GO" id="GO:0046872">
    <property type="term" value="F:metal ion binding"/>
    <property type="evidence" value="ECO:0007669"/>
    <property type="project" value="UniProtKB-KW"/>
</dbReference>
<dbReference type="Proteomes" id="UP000019753">
    <property type="component" value="Unassembled WGS sequence"/>
</dbReference>
<keyword evidence="2" id="KW-0479">Metal-binding</keyword>
<sequence length="111" mass="11701">MTRWTAVCALADLDPERGVTALVEGHQVAVFRLADDRVLAVQQKDPYSGANVLSRGIVGSAGDVATVTSPMYKQVWSLESGTCLDPGGKPAHDLVVFPARVDDGRVLVAAP</sequence>
<evidence type="ECO:0000313" key="8">
    <source>
        <dbReference type="EMBL" id="EYR64170.1"/>
    </source>
</evidence>
<keyword evidence="3" id="KW-0560">Oxidoreductase</keyword>
<keyword evidence="9" id="KW-1185">Reference proteome</keyword>
<dbReference type="InterPro" id="IPR036922">
    <property type="entry name" value="Rieske_2Fe-2S_sf"/>
</dbReference>
<dbReference type="CDD" id="cd03529">
    <property type="entry name" value="Rieske_NirD"/>
    <property type="match status" value="1"/>
</dbReference>
<dbReference type="PROSITE" id="PS51296">
    <property type="entry name" value="RIESKE"/>
    <property type="match status" value="1"/>
</dbReference>
<dbReference type="InterPro" id="IPR012748">
    <property type="entry name" value="Rieske-like_NirD"/>
</dbReference>
<dbReference type="Pfam" id="PF13806">
    <property type="entry name" value="Rieske_2"/>
    <property type="match status" value="1"/>
</dbReference>
<accession>A0A021VVV5</accession>
<keyword evidence="5" id="KW-0411">Iron-sulfur</keyword>
<dbReference type="RefSeq" id="WP_034224135.1">
    <property type="nucleotide sequence ID" value="NZ_AXCW01000043.1"/>
</dbReference>
<dbReference type="PROSITE" id="PS51300">
    <property type="entry name" value="NIRD"/>
    <property type="match status" value="1"/>
</dbReference>
<evidence type="ECO:0000256" key="6">
    <source>
        <dbReference type="ARBA" id="ARBA00023063"/>
    </source>
</evidence>
<name>A0A021VVV5_9CELL</name>
<dbReference type="AlphaFoldDB" id="A0A021VVV5"/>
<dbReference type="GO" id="GO:0004497">
    <property type="term" value="F:monooxygenase activity"/>
    <property type="evidence" value="ECO:0007669"/>
    <property type="project" value="UniProtKB-ARBA"/>
</dbReference>
<dbReference type="PANTHER" id="PTHR40562">
    <property type="match status" value="1"/>
</dbReference>
<keyword evidence="6" id="KW-0534">Nitrate assimilation</keyword>
<dbReference type="NCBIfam" id="TIGR02378">
    <property type="entry name" value="nirD_assim_sml"/>
    <property type="match status" value="1"/>
</dbReference>
<keyword evidence="1" id="KW-0001">2Fe-2S</keyword>
<comment type="caution">
    <text evidence="8">The sequence shown here is derived from an EMBL/GenBank/DDBJ whole genome shotgun (WGS) entry which is preliminary data.</text>
</comment>